<keyword evidence="2" id="KW-1133">Transmembrane helix</keyword>
<protein>
    <submittedName>
        <fullName evidence="3">Uncharacterized protein</fullName>
    </submittedName>
</protein>
<keyword evidence="2" id="KW-0472">Membrane</keyword>
<comment type="caution">
    <text evidence="3">The sequence shown here is derived from an EMBL/GenBank/DDBJ whole genome shotgun (WGS) entry which is preliminary data.</text>
</comment>
<keyword evidence="2" id="KW-0812">Transmembrane</keyword>
<name>A0ABR2ZY57_9AGAR</name>
<proteinExistence type="predicted"/>
<feature type="compositionally biased region" description="Basic residues" evidence="1">
    <location>
        <begin position="436"/>
        <end position="446"/>
    </location>
</feature>
<evidence type="ECO:0000313" key="3">
    <source>
        <dbReference type="EMBL" id="KAL0066308.1"/>
    </source>
</evidence>
<feature type="region of interest" description="Disordered" evidence="1">
    <location>
        <begin position="376"/>
        <end position="446"/>
    </location>
</feature>
<sequence length="446" mass="47957">MDPVPYNITLSSQTATISYSPAREGPVNAGWNSTYSAGGRNGPNLPRPQGVGADYHRTSLAGASLELGWDGTAVYLYGNATAGSYRISVDGVDIGASNDVPTGGLLGSKTGLKYGSHTVKLEVLGKGEVAFQYAEATIGVGYPGNDIQNRTVFATIESPTPRPNDLFFQFGGRRGFQTWAVDPQIWSIYHANGSTSQLPRQMHTFEVDASVTFSVNRASAFFLWGVANYDHFPKRASITGHDGQLKETRLDDGSEYLDFDQIIYWQSGLDPDKNYTVQIVNGGNEGDAVAPAFSFNRLELIDGGPSLSPLSDTSTSSTKKPLEAGGIAGIVVGSCIAIVLTLGAFLLWRQKTRRKNHTSGDIDDFESPVAYPKHELTSNHNYTQTSGITSPPIRATDAGPTHQMLPPQYQPDWSAPNTSTSQVALVSDPPMGSSGKQRRLPKIMNS</sequence>
<evidence type="ECO:0000256" key="2">
    <source>
        <dbReference type="SAM" id="Phobius"/>
    </source>
</evidence>
<accession>A0ABR2ZY57</accession>
<feature type="transmembrane region" description="Helical" evidence="2">
    <location>
        <begin position="324"/>
        <end position="348"/>
    </location>
</feature>
<gene>
    <name evidence="3" type="ORF">AAF712_006739</name>
</gene>
<keyword evidence="4" id="KW-1185">Reference proteome</keyword>
<evidence type="ECO:0000313" key="4">
    <source>
        <dbReference type="Proteomes" id="UP001437256"/>
    </source>
</evidence>
<dbReference type="EMBL" id="JBBXMP010000037">
    <property type="protein sequence ID" value="KAL0066308.1"/>
    <property type="molecule type" value="Genomic_DNA"/>
</dbReference>
<reference evidence="3 4" key="1">
    <citation type="submission" date="2024-05" db="EMBL/GenBank/DDBJ databases">
        <title>A draft genome resource for the thread blight pathogen Marasmius tenuissimus strain MS-2.</title>
        <authorList>
            <person name="Yulfo-Soto G.E."/>
            <person name="Baruah I.K."/>
            <person name="Amoako-Attah I."/>
            <person name="Bukari Y."/>
            <person name="Meinhardt L.W."/>
            <person name="Bailey B.A."/>
            <person name="Cohen S.P."/>
        </authorList>
    </citation>
    <scope>NUCLEOTIDE SEQUENCE [LARGE SCALE GENOMIC DNA]</scope>
    <source>
        <strain evidence="3 4">MS-2</strain>
    </source>
</reference>
<feature type="compositionally biased region" description="Polar residues" evidence="1">
    <location>
        <begin position="378"/>
        <end position="389"/>
    </location>
</feature>
<dbReference type="CDD" id="cd12087">
    <property type="entry name" value="TM_EGFR-like"/>
    <property type="match status" value="1"/>
</dbReference>
<organism evidence="3 4">
    <name type="scientific">Marasmius tenuissimus</name>
    <dbReference type="NCBI Taxonomy" id="585030"/>
    <lineage>
        <taxon>Eukaryota</taxon>
        <taxon>Fungi</taxon>
        <taxon>Dikarya</taxon>
        <taxon>Basidiomycota</taxon>
        <taxon>Agaricomycotina</taxon>
        <taxon>Agaricomycetes</taxon>
        <taxon>Agaricomycetidae</taxon>
        <taxon>Agaricales</taxon>
        <taxon>Marasmiineae</taxon>
        <taxon>Marasmiaceae</taxon>
        <taxon>Marasmius</taxon>
    </lineage>
</organism>
<dbReference type="Proteomes" id="UP001437256">
    <property type="component" value="Unassembled WGS sequence"/>
</dbReference>
<feature type="compositionally biased region" description="Polar residues" evidence="1">
    <location>
        <begin position="415"/>
        <end position="424"/>
    </location>
</feature>
<evidence type="ECO:0000256" key="1">
    <source>
        <dbReference type="SAM" id="MobiDB-lite"/>
    </source>
</evidence>
<dbReference type="Gene3D" id="2.60.120.260">
    <property type="entry name" value="Galactose-binding domain-like"/>
    <property type="match status" value="1"/>
</dbReference>